<gene>
    <name evidence="2" type="ORF">J2S62_000838</name>
</gene>
<dbReference type="InterPro" id="IPR052564">
    <property type="entry name" value="N-acetyltrans/Recomb-assoc"/>
</dbReference>
<keyword evidence="2" id="KW-0012">Acyltransferase</keyword>
<sequence length="167" mass="18530">MDIYEAPSNVSIRAYRSADAETTLRIFQEAIMVTAAGDYTRDQLNAWARPDQLDVTEWDQSMLRRNSVVASLGGQVGGFSDVSKNGYIDMLYVSPDFARRGVPRALMAFLEKQARSNSAQQLTANVSITARPFFEAVGFHVQAEQHPVVNGVVITNFHMTKDLVSRA</sequence>
<keyword evidence="3" id="KW-1185">Reference proteome</keyword>
<feature type="domain" description="N-acetyltransferase" evidence="1">
    <location>
        <begin position="10"/>
        <end position="164"/>
    </location>
</feature>
<dbReference type="InterPro" id="IPR016181">
    <property type="entry name" value="Acyl_CoA_acyltransferase"/>
</dbReference>
<dbReference type="Pfam" id="PF13673">
    <property type="entry name" value="Acetyltransf_10"/>
    <property type="match status" value="1"/>
</dbReference>
<dbReference type="Gene3D" id="3.40.630.30">
    <property type="match status" value="1"/>
</dbReference>
<comment type="caution">
    <text evidence="2">The sequence shown here is derived from an EMBL/GenBank/DDBJ whole genome shotgun (WGS) entry which is preliminary data.</text>
</comment>
<evidence type="ECO:0000313" key="2">
    <source>
        <dbReference type="EMBL" id="MDR7346581.1"/>
    </source>
</evidence>
<keyword evidence="2" id="KW-0808">Transferase</keyword>
<protein>
    <submittedName>
        <fullName evidence="2">Acetyltransferase</fullName>
        <ecNumber evidence="2">2.3.1.-</ecNumber>
    </submittedName>
</protein>
<proteinExistence type="predicted"/>
<dbReference type="CDD" id="cd04301">
    <property type="entry name" value="NAT_SF"/>
    <property type="match status" value="1"/>
</dbReference>
<organism evidence="2 3">
    <name type="scientific">Enteractinococcus fodinae</name>
    <dbReference type="NCBI Taxonomy" id="684663"/>
    <lineage>
        <taxon>Bacteria</taxon>
        <taxon>Bacillati</taxon>
        <taxon>Actinomycetota</taxon>
        <taxon>Actinomycetes</taxon>
        <taxon>Micrococcales</taxon>
        <taxon>Micrococcaceae</taxon>
    </lineage>
</organism>
<dbReference type="GO" id="GO:0016746">
    <property type="term" value="F:acyltransferase activity"/>
    <property type="evidence" value="ECO:0007669"/>
    <property type="project" value="UniProtKB-KW"/>
</dbReference>
<dbReference type="Proteomes" id="UP001183794">
    <property type="component" value="Unassembled WGS sequence"/>
</dbReference>
<dbReference type="InterPro" id="IPR000182">
    <property type="entry name" value="GNAT_dom"/>
</dbReference>
<accession>A0ABU2AZ17</accession>
<evidence type="ECO:0000259" key="1">
    <source>
        <dbReference type="PROSITE" id="PS51186"/>
    </source>
</evidence>
<name>A0ABU2AZ17_9MICC</name>
<dbReference type="RefSeq" id="WP_310171720.1">
    <property type="nucleotide sequence ID" value="NZ_BAABHE010000002.1"/>
</dbReference>
<reference evidence="2 3" key="1">
    <citation type="submission" date="2023-07" db="EMBL/GenBank/DDBJ databases">
        <title>Sequencing the genomes of 1000 actinobacteria strains.</title>
        <authorList>
            <person name="Klenk H.-P."/>
        </authorList>
    </citation>
    <scope>NUCLEOTIDE SEQUENCE [LARGE SCALE GENOMIC DNA]</scope>
    <source>
        <strain evidence="2 3">DSM 22966</strain>
    </source>
</reference>
<dbReference type="EMBL" id="JAVDYJ010000001">
    <property type="protein sequence ID" value="MDR7346581.1"/>
    <property type="molecule type" value="Genomic_DNA"/>
</dbReference>
<dbReference type="PROSITE" id="PS51186">
    <property type="entry name" value="GNAT"/>
    <property type="match status" value="1"/>
</dbReference>
<dbReference type="EC" id="2.3.1.-" evidence="2"/>
<dbReference type="PANTHER" id="PTHR43451">
    <property type="entry name" value="ACETYLTRANSFERASE (GNAT) FAMILY PROTEIN"/>
    <property type="match status" value="1"/>
</dbReference>
<dbReference type="PANTHER" id="PTHR43451:SF1">
    <property type="entry name" value="ACETYLTRANSFERASE"/>
    <property type="match status" value="1"/>
</dbReference>
<dbReference type="SUPFAM" id="SSF55729">
    <property type="entry name" value="Acyl-CoA N-acyltransferases (Nat)"/>
    <property type="match status" value="1"/>
</dbReference>
<evidence type="ECO:0000313" key="3">
    <source>
        <dbReference type="Proteomes" id="UP001183794"/>
    </source>
</evidence>